<comment type="subcellular location">
    <subcellularLocation>
        <location evidence="1">Cell membrane</location>
        <topology evidence="1">Lipid-anchor</topology>
    </subcellularLocation>
</comment>
<dbReference type="AlphaFoldDB" id="A0A9D4M7U6"/>
<gene>
    <name evidence="7" type="ORF">DPMN_034614</name>
</gene>
<evidence type="ECO:0000313" key="8">
    <source>
        <dbReference type="Proteomes" id="UP000828390"/>
    </source>
</evidence>
<dbReference type="Pfam" id="PF00071">
    <property type="entry name" value="Ras"/>
    <property type="match status" value="1"/>
</dbReference>
<evidence type="ECO:0000256" key="3">
    <source>
        <dbReference type="ARBA" id="ARBA00022481"/>
    </source>
</evidence>
<comment type="caution">
    <text evidence="7">The sequence shown here is derived from an EMBL/GenBank/DDBJ whole genome shotgun (WGS) entry which is preliminary data.</text>
</comment>
<keyword evidence="2" id="KW-1003">Cell membrane</keyword>
<evidence type="ECO:0000256" key="1">
    <source>
        <dbReference type="ARBA" id="ARBA00004193"/>
    </source>
</evidence>
<sequence>MRKLAIATGNAFVLVYSVDNTSSFETVITLRDEIREQKRKGKFSVAVVENKVDIETFKYTSCVVSESVVCMVGKERLIIVSAKTGEKCERSFGEYNSKAHNVRGKTP</sequence>
<dbReference type="Gene3D" id="3.40.50.300">
    <property type="entry name" value="P-loop containing nucleotide triphosphate hydrolases"/>
    <property type="match status" value="1"/>
</dbReference>
<keyword evidence="5" id="KW-0472">Membrane</keyword>
<dbReference type="EMBL" id="JAIWYP010000002">
    <property type="protein sequence ID" value="KAH3871414.1"/>
    <property type="molecule type" value="Genomic_DNA"/>
</dbReference>
<dbReference type="GO" id="GO:0005525">
    <property type="term" value="F:GTP binding"/>
    <property type="evidence" value="ECO:0007669"/>
    <property type="project" value="UniProtKB-KW"/>
</dbReference>
<dbReference type="InterPro" id="IPR052236">
    <property type="entry name" value="Small_GTPase_RasD"/>
</dbReference>
<reference evidence="7" key="2">
    <citation type="submission" date="2020-11" db="EMBL/GenBank/DDBJ databases">
        <authorList>
            <person name="McCartney M.A."/>
            <person name="Auch B."/>
            <person name="Kono T."/>
            <person name="Mallez S."/>
            <person name="Becker A."/>
            <person name="Gohl D.M."/>
            <person name="Silverstein K.A.T."/>
            <person name="Koren S."/>
            <person name="Bechman K.B."/>
            <person name="Herman A."/>
            <person name="Abrahante J.E."/>
            <person name="Garbe J."/>
        </authorList>
    </citation>
    <scope>NUCLEOTIDE SEQUENCE</scope>
    <source>
        <strain evidence="7">Duluth1</strain>
        <tissue evidence="7">Whole animal</tissue>
    </source>
</reference>
<evidence type="ECO:0000313" key="7">
    <source>
        <dbReference type="EMBL" id="KAH3871414.1"/>
    </source>
</evidence>
<dbReference type="GO" id="GO:0003924">
    <property type="term" value="F:GTPase activity"/>
    <property type="evidence" value="ECO:0007669"/>
    <property type="project" value="InterPro"/>
</dbReference>
<protein>
    <submittedName>
        <fullName evidence="7">Uncharacterized protein</fullName>
    </submittedName>
</protein>
<proteinExistence type="predicted"/>
<dbReference type="PROSITE" id="PS51421">
    <property type="entry name" value="RAS"/>
    <property type="match status" value="1"/>
</dbReference>
<keyword evidence="6" id="KW-0449">Lipoprotein</keyword>
<reference evidence="7" key="1">
    <citation type="journal article" date="2019" name="bioRxiv">
        <title>The Genome of the Zebra Mussel, Dreissena polymorpha: A Resource for Invasive Species Research.</title>
        <authorList>
            <person name="McCartney M.A."/>
            <person name="Auch B."/>
            <person name="Kono T."/>
            <person name="Mallez S."/>
            <person name="Zhang Y."/>
            <person name="Obille A."/>
            <person name="Becker A."/>
            <person name="Abrahante J.E."/>
            <person name="Garbe J."/>
            <person name="Badalamenti J.P."/>
            <person name="Herman A."/>
            <person name="Mangelson H."/>
            <person name="Liachko I."/>
            <person name="Sullivan S."/>
            <person name="Sone E.D."/>
            <person name="Koren S."/>
            <person name="Silverstein K.A.T."/>
            <person name="Beckman K.B."/>
            <person name="Gohl D.M."/>
        </authorList>
    </citation>
    <scope>NUCLEOTIDE SEQUENCE</scope>
    <source>
        <strain evidence="7">Duluth1</strain>
        <tissue evidence="7">Whole animal</tissue>
    </source>
</reference>
<evidence type="ECO:0000256" key="4">
    <source>
        <dbReference type="ARBA" id="ARBA00023134"/>
    </source>
</evidence>
<dbReference type="Proteomes" id="UP000828390">
    <property type="component" value="Unassembled WGS sequence"/>
</dbReference>
<evidence type="ECO:0000256" key="6">
    <source>
        <dbReference type="ARBA" id="ARBA00023288"/>
    </source>
</evidence>
<dbReference type="GO" id="GO:0005886">
    <property type="term" value="C:plasma membrane"/>
    <property type="evidence" value="ECO:0007669"/>
    <property type="project" value="UniProtKB-SubCell"/>
</dbReference>
<evidence type="ECO:0000256" key="2">
    <source>
        <dbReference type="ARBA" id="ARBA00022475"/>
    </source>
</evidence>
<accession>A0A9D4M7U6</accession>
<keyword evidence="3" id="KW-0488">Methylation</keyword>
<keyword evidence="4" id="KW-0547">Nucleotide-binding</keyword>
<keyword evidence="8" id="KW-1185">Reference proteome</keyword>
<organism evidence="7 8">
    <name type="scientific">Dreissena polymorpha</name>
    <name type="common">Zebra mussel</name>
    <name type="synonym">Mytilus polymorpha</name>
    <dbReference type="NCBI Taxonomy" id="45954"/>
    <lineage>
        <taxon>Eukaryota</taxon>
        <taxon>Metazoa</taxon>
        <taxon>Spiralia</taxon>
        <taxon>Lophotrochozoa</taxon>
        <taxon>Mollusca</taxon>
        <taxon>Bivalvia</taxon>
        <taxon>Autobranchia</taxon>
        <taxon>Heteroconchia</taxon>
        <taxon>Euheterodonta</taxon>
        <taxon>Imparidentia</taxon>
        <taxon>Neoheterodontei</taxon>
        <taxon>Myida</taxon>
        <taxon>Dreissenoidea</taxon>
        <taxon>Dreissenidae</taxon>
        <taxon>Dreissena</taxon>
    </lineage>
</organism>
<dbReference type="SUPFAM" id="SSF52540">
    <property type="entry name" value="P-loop containing nucleoside triphosphate hydrolases"/>
    <property type="match status" value="1"/>
</dbReference>
<dbReference type="InterPro" id="IPR001806">
    <property type="entry name" value="Small_GTPase"/>
</dbReference>
<dbReference type="PANTHER" id="PTHR46149">
    <property type="entry name" value="MIP08469P"/>
    <property type="match status" value="1"/>
</dbReference>
<name>A0A9D4M7U6_DREPO</name>
<keyword evidence="4" id="KW-0342">GTP-binding</keyword>
<evidence type="ECO:0000256" key="5">
    <source>
        <dbReference type="ARBA" id="ARBA00023136"/>
    </source>
</evidence>
<dbReference type="InterPro" id="IPR027417">
    <property type="entry name" value="P-loop_NTPase"/>
</dbReference>